<dbReference type="GO" id="GO:0016887">
    <property type="term" value="F:ATP hydrolysis activity"/>
    <property type="evidence" value="ECO:0007669"/>
    <property type="project" value="InterPro"/>
</dbReference>
<keyword evidence="4" id="KW-0067">ATP-binding</keyword>
<dbReference type="PANTHER" id="PTHR24220:SF689">
    <property type="entry name" value="LIPOPROTEIN-RELEASING SYSTEM ATP-BINDING PROTEIN LOLD"/>
    <property type="match status" value="1"/>
</dbReference>
<feature type="domain" description="ABC transporter" evidence="5">
    <location>
        <begin position="7"/>
        <end position="228"/>
    </location>
</feature>
<dbReference type="GO" id="GO:0022857">
    <property type="term" value="F:transmembrane transporter activity"/>
    <property type="evidence" value="ECO:0007669"/>
    <property type="project" value="TreeGrafter"/>
</dbReference>
<protein>
    <submittedName>
        <fullName evidence="6">ABC-type transporter, ATPase subunit</fullName>
        <ecNumber evidence="6">3.6.3.-</ecNumber>
    </submittedName>
</protein>
<dbReference type="RefSeq" id="WP_041017060.1">
    <property type="nucleotide sequence ID" value="NZ_CCEJ010000003.1"/>
</dbReference>
<dbReference type="AlphaFoldDB" id="A0A090D1L1"/>
<comment type="similarity">
    <text evidence="1">Belongs to the ABC transporter superfamily.</text>
</comment>
<dbReference type="SUPFAM" id="SSF52540">
    <property type="entry name" value="P-loop containing nucleoside triphosphate hydrolases"/>
    <property type="match status" value="1"/>
</dbReference>
<dbReference type="PROSITE" id="PS00211">
    <property type="entry name" value="ABC_TRANSPORTER_1"/>
    <property type="match status" value="1"/>
</dbReference>
<proteinExistence type="inferred from homology"/>
<comment type="caution">
    <text evidence="6">The sequence shown here is derived from an EMBL/GenBank/DDBJ whole genome shotgun (WGS) entry which is preliminary data.</text>
</comment>
<dbReference type="STRING" id="1437425.CSEC_0767"/>
<dbReference type="GO" id="GO:0005886">
    <property type="term" value="C:plasma membrane"/>
    <property type="evidence" value="ECO:0007669"/>
    <property type="project" value="TreeGrafter"/>
</dbReference>
<dbReference type="GO" id="GO:0005524">
    <property type="term" value="F:ATP binding"/>
    <property type="evidence" value="ECO:0007669"/>
    <property type="project" value="UniProtKB-KW"/>
</dbReference>
<keyword evidence="7" id="KW-1185">Reference proteome</keyword>
<dbReference type="OrthoDB" id="9791546at2"/>
<dbReference type="EC" id="3.6.3.-" evidence="6"/>
<dbReference type="SMART" id="SM00382">
    <property type="entry name" value="AAA"/>
    <property type="match status" value="1"/>
</dbReference>
<dbReference type="InterPro" id="IPR017871">
    <property type="entry name" value="ABC_transporter-like_CS"/>
</dbReference>
<dbReference type="InterPro" id="IPR017911">
    <property type="entry name" value="MacB-like_ATP-bd"/>
</dbReference>
<dbReference type="InterPro" id="IPR003593">
    <property type="entry name" value="AAA+_ATPase"/>
</dbReference>
<dbReference type="PROSITE" id="PS50893">
    <property type="entry name" value="ABC_TRANSPORTER_2"/>
    <property type="match status" value="1"/>
</dbReference>
<dbReference type="InterPro" id="IPR027417">
    <property type="entry name" value="P-loop_NTPase"/>
</dbReference>
<dbReference type="Gene3D" id="3.40.50.300">
    <property type="entry name" value="P-loop containing nucleotide triphosphate hydrolases"/>
    <property type="match status" value="1"/>
</dbReference>
<keyword evidence="6" id="KW-0378">Hydrolase</keyword>
<dbReference type="Pfam" id="PF00005">
    <property type="entry name" value="ABC_tran"/>
    <property type="match status" value="1"/>
</dbReference>
<dbReference type="CDD" id="cd03255">
    <property type="entry name" value="ABC_MJ0796_LolCDE_FtsE"/>
    <property type="match status" value="1"/>
</dbReference>
<name>A0A090D1L1_9BACT</name>
<accession>A0A090D1L1</accession>
<dbReference type="EMBL" id="CCEJ010000003">
    <property type="protein sequence ID" value="CDR33598.1"/>
    <property type="molecule type" value="Genomic_DNA"/>
</dbReference>
<organism evidence="6 7">
    <name type="scientific">Candidatus Criblamydia sequanensis CRIB-18</name>
    <dbReference type="NCBI Taxonomy" id="1437425"/>
    <lineage>
        <taxon>Bacteria</taxon>
        <taxon>Pseudomonadati</taxon>
        <taxon>Chlamydiota</taxon>
        <taxon>Chlamydiia</taxon>
        <taxon>Parachlamydiales</taxon>
        <taxon>Candidatus Criblamydiaceae</taxon>
        <taxon>Candidatus Criblamydia</taxon>
    </lineage>
</organism>
<reference evidence="6" key="2">
    <citation type="submission" date="2014-09" db="EMBL/GenBank/DDBJ databases">
        <title>Criblamydia sequanensis harbors a mega-plasmid encoding arsenite resistance.</title>
        <authorList>
            <person name="Bertelli C."/>
            <person name="Goesmann A."/>
            <person name="Greub G."/>
        </authorList>
    </citation>
    <scope>NUCLEOTIDE SEQUENCE [LARGE SCALE GENOMIC DNA]</scope>
    <source>
        <strain evidence="6">CRIB-18</strain>
    </source>
</reference>
<dbReference type="InterPro" id="IPR003439">
    <property type="entry name" value="ABC_transporter-like_ATP-bd"/>
</dbReference>
<dbReference type="Proteomes" id="UP000031552">
    <property type="component" value="Unassembled WGS sequence"/>
</dbReference>
<dbReference type="eggNOG" id="COG1136">
    <property type="taxonomic scope" value="Bacteria"/>
</dbReference>
<evidence type="ECO:0000256" key="4">
    <source>
        <dbReference type="ARBA" id="ARBA00022840"/>
    </source>
</evidence>
<keyword evidence="3" id="KW-0547">Nucleotide-binding</keyword>
<dbReference type="PANTHER" id="PTHR24220">
    <property type="entry name" value="IMPORT ATP-BINDING PROTEIN"/>
    <property type="match status" value="1"/>
</dbReference>
<evidence type="ECO:0000259" key="5">
    <source>
        <dbReference type="PROSITE" id="PS50893"/>
    </source>
</evidence>
<keyword evidence="2" id="KW-0813">Transport</keyword>
<evidence type="ECO:0000256" key="1">
    <source>
        <dbReference type="ARBA" id="ARBA00005417"/>
    </source>
</evidence>
<evidence type="ECO:0000256" key="2">
    <source>
        <dbReference type="ARBA" id="ARBA00022448"/>
    </source>
</evidence>
<evidence type="ECO:0000256" key="3">
    <source>
        <dbReference type="ARBA" id="ARBA00022741"/>
    </source>
</evidence>
<reference evidence="6" key="1">
    <citation type="submission" date="2013-12" db="EMBL/GenBank/DDBJ databases">
        <authorList>
            <person name="Linke B."/>
        </authorList>
    </citation>
    <scope>NUCLEOTIDE SEQUENCE [LARGE SCALE GENOMIC DNA]</scope>
    <source>
        <strain evidence="6">CRIB-18</strain>
    </source>
</reference>
<evidence type="ECO:0000313" key="7">
    <source>
        <dbReference type="Proteomes" id="UP000031552"/>
    </source>
</evidence>
<evidence type="ECO:0000313" key="6">
    <source>
        <dbReference type="EMBL" id="CDR33598.1"/>
    </source>
</evidence>
<gene>
    <name evidence="6" type="ORF">CSEC_0767</name>
</gene>
<sequence>METTPLLEAKEISKTFFRPKKFSIFNSLNLKVYPNDSIAIIGRSGEGKSTLLHILGTLEKPTKGSLYFNGEKLNFFNASRIRRTQISFVFQSYHLLDDYSVLDNVLMPAKILRKNFSKGSPVYNRAFELLELVGLKERAFFYPKLLSGGEKQRVAIARSFCNDPDLILADEPSGNLDLETAKTIHNLLIDYSKRPNKALIVVTHHPELASLCGKKLFLEKGQLQPSHE</sequence>
<dbReference type="InterPro" id="IPR015854">
    <property type="entry name" value="ABC_transpr_LolD-like"/>
</dbReference>